<proteinExistence type="predicted"/>
<reference evidence="4" key="1">
    <citation type="journal article" date="2011" name="PLoS Genet.">
        <title>Genomic analysis of the necrotrophic fungal pathogens Sclerotinia sclerotiorum and Botrytis cinerea.</title>
        <authorList>
            <person name="Amselem J."/>
            <person name="Cuomo C.A."/>
            <person name="van Kan J.A."/>
            <person name="Viaud M."/>
            <person name="Benito E.P."/>
            <person name="Couloux A."/>
            <person name="Coutinho P.M."/>
            <person name="de Vries R.P."/>
            <person name="Dyer P.S."/>
            <person name="Fillinger S."/>
            <person name="Fournier E."/>
            <person name="Gout L."/>
            <person name="Hahn M."/>
            <person name="Kohn L."/>
            <person name="Lapalu N."/>
            <person name="Plummer K.M."/>
            <person name="Pradier J.M."/>
            <person name="Quevillon E."/>
            <person name="Sharon A."/>
            <person name="Simon A."/>
            <person name="ten Have A."/>
            <person name="Tudzynski B."/>
            <person name="Tudzynski P."/>
            <person name="Wincker P."/>
            <person name="Andrew M."/>
            <person name="Anthouard V."/>
            <person name="Beever R.E."/>
            <person name="Beffa R."/>
            <person name="Benoit I."/>
            <person name="Bouzid O."/>
            <person name="Brault B."/>
            <person name="Chen Z."/>
            <person name="Choquer M."/>
            <person name="Collemare J."/>
            <person name="Cotton P."/>
            <person name="Danchin E.G."/>
            <person name="Da Silva C."/>
            <person name="Gautier A."/>
            <person name="Giraud C."/>
            <person name="Giraud T."/>
            <person name="Gonzalez C."/>
            <person name="Grossetete S."/>
            <person name="Guldener U."/>
            <person name="Henrissat B."/>
            <person name="Howlett B.J."/>
            <person name="Kodira C."/>
            <person name="Kretschmer M."/>
            <person name="Lappartient A."/>
            <person name="Leroch M."/>
            <person name="Levis C."/>
            <person name="Mauceli E."/>
            <person name="Neuveglise C."/>
            <person name="Oeser B."/>
            <person name="Pearson M."/>
            <person name="Poulain J."/>
            <person name="Poussereau N."/>
            <person name="Quesneville H."/>
            <person name="Rascle C."/>
            <person name="Schumacher J."/>
            <person name="Segurens B."/>
            <person name="Sexton A."/>
            <person name="Silva E."/>
            <person name="Sirven C."/>
            <person name="Soanes D.M."/>
            <person name="Talbot N.J."/>
            <person name="Templeton M."/>
            <person name="Yandava C."/>
            <person name="Yarden O."/>
            <person name="Zeng Q."/>
            <person name="Rollins J.A."/>
            <person name="Lebrun M.H."/>
            <person name="Dickman M."/>
        </authorList>
    </citation>
    <scope>NUCLEOTIDE SEQUENCE [LARGE SCALE GENOMIC DNA]</scope>
    <source>
        <strain evidence="4">ATCC 18683 / 1980 / Ss-1</strain>
    </source>
</reference>
<evidence type="ECO:0000256" key="2">
    <source>
        <dbReference type="SAM" id="Phobius"/>
    </source>
</evidence>
<sequence>MGALYLTLPWPFIQPPDMNVIDAPGRKLSGCDGCADALKALSNSPCAPKCGNVLGGTSGDDDIVCQNTDYTSLIGTTYSGCVGCQLTSTFVDPSTNQTDLEWGLYNLRYAISWCLFGYPNNTQVQDTPCITPLSCGPMQNALEYGNLTTSAQTEYGYCSDIATNQILQCQNCLRISTATYYLNNFYTLLYGACEQQPAPGSTLSFQGSPFSTTQLNMTSPTPSSVPGTAYPGLSLNGRIGVAVGIIVFALFITGFCIIFNGRRRRRRVLRQHQLDTGYAAWKNSHNVDGLGGHIPVNDTTSAVSNMTSGSGGFFDSPNSQKPLQPQYWGQQQPHGGNFNGHAIMTPVEDSPITPVAEKVYLSPYSSPYSSPATASTDANGRNPNGDSWPTDRKGSFGQGTFGQGTFGQGGGSMAEKLKAREKERARRKKEEEAMNERDQIELQNLQNQHQHQHQSQNLNLNQSQNVTPVLGHPGYGRGNARGMASEDTRRGDVL</sequence>
<keyword evidence="4" id="KW-1185">Reference proteome</keyword>
<feature type="compositionally biased region" description="Basic and acidic residues" evidence="1">
    <location>
        <begin position="484"/>
        <end position="494"/>
    </location>
</feature>
<keyword evidence="2" id="KW-0812">Transmembrane</keyword>
<gene>
    <name evidence="3" type="ORF">SS1G_00224</name>
</gene>
<evidence type="ECO:0000313" key="3">
    <source>
        <dbReference type="EMBL" id="EDN90824.1"/>
    </source>
</evidence>
<dbReference type="InParanoid" id="A7E4K2"/>
<dbReference type="eggNOG" id="ENOG502SSVT">
    <property type="taxonomic scope" value="Eukaryota"/>
</dbReference>
<feature type="compositionally biased region" description="Polar residues" evidence="1">
    <location>
        <begin position="377"/>
        <end position="387"/>
    </location>
</feature>
<feature type="transmembrane region" description="Helical" evidence="2">
    <location>
        <begin position="239"/>
        <end position="260"/>
    </location>
</feature>
<feature type="region of interest" description="Disordered" evidence="1">
    <location>
        <begin position="365"/>
        <end position="494"/>
    </location>
</feature>
<dbReference type="Proteomes" id="UP000001312">
    <property type="component" value="Unassembled WGS sequence"/>
</dbReference>
<protein>
    <recommendedName>
        <fullName evidence="5">Lpxtg-domain-containing protein</fullName>
    </recommendedName>
</protein>
<evidence type="ECO:0008006" key="5">
    <source>
        <dbReference type="Google" id="ProtNLM"/>
    </source>
</evidence>
<keyword evidence="2" id="KW-1133">Transmembrane helix</keyword>
<dbReference type="AlphaFoldDB" id="A7E4K2"/>
<dbReference type="EMBL" id="CH476621">
    <property type="protein sequence ID" value="EDN90824.1"/>
    <property type="molecule type" value="Genomic_DNA"/>
</dbReference>
<keyword evidence="2" id="KW-0472">Membrane</keyword>
<evidence type="ECO:0000256" key="1">
    <source>
        <dbReference type="SAM" id="MobiDB-lite"/>
    </source>
</evidence>
<dbReference type="GeneID" id="5494959"/>
<feature type="compositionally biased region" description="Gly residues" evidence="1">
    <location>
        <begin position="396"/>
        <end position="412"/>
    </location>
</feature>
<feature type="compositionally biased region" description="Low complexity" evidence="1">
    <location>
        <begin position="365"/>
        <end position="376"/>
    </location>
</feature>
<feature type="compositionally biased region" description="Low complexity" evidence="1">
    <location>
        <begin position="442"/>
        <end position="465"/>
    </location>
</feature>
<dbReference type="OMA" id="QYNSPVS"/>
<organism evidence="3 4">
    <name type="scientific">Sclerotinia sclerotiorum (strain ATCC 18683 / 1980 / Ss-1)</name>
    <name type="common">White mold</name>
    <name type="synonym">Whetzelinia sclerotiorum</name>
    <dbReference type="NCBI Taxonomy" id="665079"/>
    <lineage>
        <taxon>Eukaryota</taxon>
        <taxon>Fungi</taxon>
        <taxon>Dikarya</taxon>
        <taxon>Ascomycota</taxon>
        <taxon>Pezizomycotina</taxon>
        <taxon>Leotiomycetes</taxon>
        <taxon>Helotiales</taxon>
        <taxon>Sclerotiniaceae</taxon>
        <taxon>Sclerotinia</taxon>
    </lineage>
</organism>
<name>A7E4K2_SCLS1</name>
<evidence type="ECO:0000313" key="4">
    <source>
        <dbReference type="Proteomes" id="UP000001312"/>
    </source>
</evidence>
<dbReference type="RefSeq" id="XP_001598138.1">
    <property type="nucleotide sequence ID" value="XM_001598088.1"/>
</dbReference>
<dbReference type="HOGENOM" id="CLU_031222_1_0_1"/>
<feature type="compositionally biased region" description="Basic and acidic residues" evidence="1">
    <location>
        <begin position="415"/>
        <end position="440"/>
    </location>
</feature>
<accession>A7E4K2</accession>
<dbReference type="KEGG" id="ssl:SS1G_00224"/>